<proteinExistence type="predicted"/>
<feature type="domain" description="Amidohydrolase-related" evidence="2">
    <location>
        <begin position="171"/>
        <end position="497"/>
    </location>
</feature>
<dbReference type="SUPFAM" id="SSF51556">
    <property type="entry name" value="Metallo-dependent hydrolases"/>
    <property type="match status" value="1"/>
</dbReference>
<dbReference type="InterPro" id="IPR032466">
    <property type="entry name" value="Metal_Hydrolase"/>
</dbReference>
<dbReference type="Gene3D" id="3.30.110.90">
    <property type="entry name" value="Amidohydrolase"/>
    <property type="match status" value="1"/>
</dbReference>
<dbReference type="AlphaFoldDB" id="A0A516G684"/>
<dbReference type="Pfam" id="PF01979">
    <property type="entry name" value="Amidohydro_1"/>
    <property type="match status" value="1"/>
</dbReference>
<evidence type="ECO:0000313" key="3">
    <source>
        <dbReference type="EMBL" id="QDO87044.1"/>
    </source>
</evidence>
<dbReference type="PANTHER" id="PTHR43135:SF3">
    <property type="entry name" value="ALPHA-D-RIBOSE 1-METHYLPHOSPHONATE 5-TRIPHOSPHATE DIPHOSPHATASE"/>
    <property type="match status" value="1"/>
</dbReference>
<accession>A0A516G684</accession>
<dbReference type="Gene3D" id="2.30.40.10">
    <property type="entry name" value="Urease, subunit C, domain 1"/>
    <property type="match status" value="1"/>
</dbReference>
<dbReference type="InterPro" id="IPR051781">
    <property type="entry name" value="Metallo-dep_Hydrolase"/>
</dbReference>
<dbReference type="Proteomes" id="UP000315395">
    <property type="component" value="Chromosome"/>
</dbReference>
<dbReference type="Gene3D" id="1.20.58.520">
    <property type="entry name" value="Amidohydrolase"/>
    <property type="match status" value="1"/>
</dbReference>
<dbReference type="InterPro" id="IPR011059">
    <property type="entry name" value="Metal-dep_hydrolase_composite"/>
</dbReference>
<evidence type="ECO:0000256" key="1">
    <source>
        <dbReference type="SAM" id="MobiDB-lite"/>
    </source>
</evidence>
<keyword evidence="3" id="KW-0378">Hydrolase</keyword>
<protein>
    <submittedName>
        <fullName evidence="3">Amidohydrolase family protein</fullName>
    </submittedName>
</protein>
<dbReference type="PANTHER" id="PTHR43135">
    <property type="entry name" value="ALPHA-D-RIBOSE 1-METHYLPHOSPHONATE 5-TRIPHOSPHATE DIPHOSPHATASE"/>
    <property type="match status" value="1"/>
</dbReference>
<dbReference type="KEGG" id="orz:FNH13_00850"/>
<name>A0A516G684_9MICO</name>
<dbReference type="OrthoDB" id="3189065at2"/>
<evidence type="ECO:0000259" key="2">
    <source>
        <dbReference type="Pfam" id="PF01979"/>
    </source>
</evidence>
<keyword evidence="4" id="KW-1185">Reference proteome</keyword>
<dbReference type="EMBL" id="CP041616">
    <property type="protein sequence ID" value="QDO87044.1"/>
    <property type="molecule type" value="Genomic_DNA"/>
</dbReference>
<organism evidence="3 4">
    <name type="scientific">Ornithinimicrobium ciconiae</name>
    <dbReference type="NCBI Taxonomy" id="2594265"/>
    <lineage>
        <taxon>Bacteria</taxon>
        <taxon>Bacillati</taxon>
        <taxon>Actinomycetota</taxon>
        <taxon>Actinomycetes</taxon>
        <taxon>Micrococcales</taxon>
        <taxon>Ornithinimicrobiaceae</taxon>
        <taxon>Ornithinimicrobium</taxon>
    </lineage>
</organism>
<evidence type="ECO:0000313" key="4">
    <source>
        <dbReference type="Proteomes" id="UP000315395"/>
    </source>
</evidence>
<feature type="region of interest" description="Disordered" evidence="1">
    <location>
        <begin position="85"/>
        <end position="105"/>
    </location>
</feature>
<gene>
    <name evidence="3" type="ORF">FNH13_00850</name>
</gene>
<reference evidence="3 4" key="1">
    <citation type="submission" date="2019-07" db="EMBL/GenBank/DDBJ databases">
        <title>complete genome sequencing of Ornithinimicrobium sp. H23M54.</title>
        <authorList>
            <person name="Bae J.-W."/>
            <person name="Lee S.-Y."/>
        </authorList>
    </citation>
    <scope>NUCLEOTIDE SEQUENCE [LARGE SCALE GENOMIC DNA]</scope>
    <source>
        <strain evidence="3 4">H23M54</strain>
    </source>
</reference>
<dbReference type="Gene3D" id="3.40.50.10910">
    <property type="entry name" value="Amidohydrolase"/>
    <property type="match status" value="1"/>
</dbReference>
<dbReference type="InterPro" id="IPR006680">
    <property type="entry name" value="Amidohydro-rel"/>
</dbReference>
<sequence>MNQFADLARSARPTRASCHPRKRRRPGSPTSGTAWLRGGQYPSHLPSWGLMRADVAEIDNVQLSRRSFGAGLLGVVLAGCSSADPGDSPKLTSGPVPSWSPPAHPRPLRPDVVLPTQFSSPRPTLMTDVLIFDGEVLRGPTDLFLQDGLISRVGEGPVPSGAEVVNGGGNTVLPGLIDSHVHYDPPTALIPSAVRFGVTTQLDLYSAPDPKRTAELKRTGMLEESDLITAGFLATAPGGHPPRNSDLPRLEHPEETESWVDARVEEGSEFIKVVVESTDMPTLRPETVSALVQAAHNRGLIVVAHANFLDDVTVAVEAGIDGLAHALAAPAYPDELLTRMVDQQVFVTTTMGIIHDSADREILRDPLMEALSASARAHLGRGLRGYTDLFDPQELRQSVQQAFQAGVPVLAGTDAPNLGTLPGVGLLVELDLLVLAGLSPVEALRSATSAPATSWGLHDRGRIHPGLRADLVLVEGNPTEDITALRRVVRTFRLGHAVEPLTT</sequence>
<dbReference type="SUPFAM" id="SSF51338">
    <property type="entry name" value="Composite domain of metallo-dependent hydrolases"/>
    <property type="match status" value="1"/>
</dbReference>
<dbReference type="GO" id="GO:0016810">
    <property type="term" value="F:hydrolase activity, acting on carbon-nitrogen (but not peptide) bonds"/>
    <property type="evidence" value="ECO:0007669"/>
    <property type="project" value="InterPro"/>
</dbReference>
<feature type="region of interest" description="Disordered" evidence="1">
    <location>
        <begin position="1"/>
        <end position="38"/>
    </location>
</feature>